<dbReference type="InterPro" id="IPR012334">
    <property type="entry name" value="Pectin_lyas_fold"/>
</dbReference>
<reference evidence="4" key="2">
    <citation type="submission" date="2023-01" db="EMBL/GenBank/DDBJ databases">
        <title>Draft genome sequence of Portibacter lacus strain NBRC 108769.</title>
        <authorList>
            <person name="Sun Q."/>
            <person name="Mori K."/>
        </authorList>
    </citation>
    <scope>NUCLEOTIDE SEQUENCE</scope>
    <source>
        <strain evidence="4">NBRC 108769</strain>
    </source>
</reference>
<dbReference type="Pfam" id="PF13229">
    <property type="entry name" value="Beta_helix"/>
    <property type="match status" value="1"/>
</dbReference>
<evidence type="ECO:0000313" key="4">
    <source>
        <dbReference type="EMBL" id="GLR19919.1"/>
    </source>
</evidence>
<feature type="signal peptide" evidence="1">
    <location>
        <begin position="1"/>
        <end position="22"/>
    </location>
</feature>
<feature type="chain" id="PRO_5041233049" description="Secretion system C-terminal sorting domain-containing protein" evidence="1">
    <location>
        <begin position="23"/>
        <end position="499"/>
    </location>
</feature>
<reference evidence="4" key="1">
    <citation type="journal article" date="2014" name="Int. J. Syst. Evol. Microbiol.">
        <title>Complete genome sequence of Corynebacterium casei LMG S-19264T (=DSM 44701T), isolated from a smear-ripened cheese.</title>
        <authorList>
            <consortium name="US DOE Joint Genome Institute (JGI-PGF)"/>
            <person name="Walter F."/>
            <person name="Albersmeier A."/>
            <person name="Kalinowski J."/>
            <person name="Ruckert C."/>
        </authorList>
    </citation>
    <scope>NUCLEOTIDE SEQUENCE</scope>
    <source>
        <strain evidence="4">NBRC 108769</strain>
    </source>
</reference>
<dbReference type="RefSeq" id="WP_235293446.1">
    <property type="nucleotide sequence ID" value="NZ_BSOH01000037.1"/>
</dbReference>
<dbReference type="AlphaFoldDB" id="A0AA37WHT3"/>
<dbReference type="InterPro" id="IPR039448">
    <property type="entry name" value="Beta_helix"/>
</dbReference>
<evidence type="ECO:0000259" key="2">
    <source>
        <dbReference type="Pfam" id="PF13229"/>
    </source>
</evidence>
<dbReference type="NCBIfam" id="TIGR04183">
    <property type="entry name" value="Por_Secre_tail"/>
    <property type="match status" value="1"/>
</dbReference>
<feature type="domain" description="Secretion system C-terminal sorting" evidence="3">
    <location>
        <begin position="427"/>
        <end position="484"/>
    </location>
</feature>
<accession>A0AA37WHT3</accession>
<evidence type="ECO:0008006" key="6">
    <source>
        <dbReference type="Google" id="ProtNLM"/>
    </source>
</evidence>
<organism evidence="4 5">
    <name type="scientific">Portibacter lacus</name>
    <dbReference type="NCBI Taxonomy" id="1099794"/>
    <lineage>
        <taxon>Bacteria</taxon>
        <taxon>Pseudomonadati</taxon>
        <taxon>Bacteroidota</taxon>
        <taxon>Saprospiria</taxon>
        <taxon>Saprospirales</taxon>
        <taxon>Haliscomenobacteraceae</taxon>
        <taxon>Portibacter</taxon>
    </lineage>
</organism>
<dbReference type="InterPro" id="IPR011050">
    <property type="entry name" value="Pectin_lyase_fold/virulence"/>
</dbReference>
<evidence type="ECO:0000256" key="1">
    <source>
        <dbReference type="SAM" id="SignalP"/>
    </source>
</evidence>
<feature type="domain" description="Right handed beta helix" evidence="2">
    <location>
        <begin position="83"/>
        <end position="228"/>
    </location>
</feature>
<keyword evidence="1" id="KW-0732">Signal</keyword>
<comment type="caution">
    <text evidence="4">The sequence shown here is derived from an EMBL/GenBank/DDBJ whole genome shotgun (WGS) entry which is preliminary data.</text>
</comment>
<dbReference type="Proteomes" id="UP001156666">
    <property type="component" value="Unassembled WGS sequence"/>
</dbReference>
<name>A0AA37WHT3_9BACT</name>
<dbReference type="Gene3D" id="2.160.20.10">
    <property type="entry name" value="Single-stranded right-handed beta-helix, Pectin lyase-like"/>
    <property type="match status" value="1"/>
</dbReference>
<proteinExistence type="predicted"/>
<dbReference type="SUPFAM" id="SSF51126">
    <property type="entry name" value="Pectin lyase-like"/>
    <property type="match status" value="1"/>
</dbReference>
<gene>
    <name evidence="4" type="ORF">GCM10007940_45350</name>
</gene>
<evidence type="ECO:0000259" key="3">
    <source>
        <dbReference type="Pfam" id="PF18962"/>
    </source>
</evidence>
<evidence type="ECO:0000313" key="5">
    <source>
        <dbReference type="Proteomes" id="UP001156666"/>
    </source>
</evidence>
<sequence>MKRIQIFQLITSFLLLCNFTNAQIITIGSTGDYNNLEAAESFVSPGDTLLLQAQVFSDGSQFLTLNGTADEPIVILADEQHQSIFRGGTEAIHLIDCSYVVLDGLVIEQQTGNGINIDDGGDYSSPAKHITIRNCIFRDMAASGNNDLLKMSGVDSFLIEGCLFINGGSGGSGVDFVGCHWGTVQDCLFDNAGTSGIQNKGGTQFIRIQRNTFKNISQRALNLGGSTGLQFFRPPLPDPIVDAFEAADLEVFSNVFIGCRAPLAYVGAIRVKVYNNTFYHPENWVLRILQETTEPGFLPCSDNEFRNNIVQLESDLTEVNIGNNTAPETFTFSHNLWFNESSNNWSPNLPVTDTDQILADPLFEDVSSEDYSIPANSPAVGNGLILDAPISDFDQFLFAQPPSRGAFEGRETTSQAHIAIDDGFIEVFPNPSTNTVKIIGNFTNANIQLLNLTGQILQDYSKANSPIVINIEDLPNGPIFILIECDLYDQLFLKKLIKF</sequence>
<dbReference type="Pfam" id="PF18962">
    <property type="entry name" value="Por_Secre_tail"/>
    <property type="match status" value="1"/>
</dbReference>
<dbReference type="InterPro" id="IPR026444">
    <property type="entry name" value="Secre_tail"/>
</dbReference>
<dbReference type="EMBL" id="BSOH01000037">
    <property type="protein sequence ID" value="GLR19919.1"/>
    <property type="molecule type" value="Genomic_DNA"/>
</dbReference>
<keyword evidence="5" id="KW-1185">Reference proteome</keyword>
<protein>
    <recommendedName>
        <fullName evidence="6">Secretion system C-terminal sorting domain-containing protein</fullName>
    </recommendedName>
</protein>